<dbReference type="Proteomes" id="UP001524478">
    <property type="component" value="Unassembled WGS sequence"/>
</dbReference>
<proteinExistence type="predicted"/>
<comment type="caution">
    <text evidence="1">The sequence shown here is derived from an EMBL/GenBank/DDBJ whole genome shotgun (WGS) entry which is preliminary data.</text>
</comment>
<reference evidence="1 2" key="1">
    <citation type="submission" date="2022-06" db="EMBL/GenBank/DDBJ databases">
        <title>Isolation of gut microbiota from human fecal samples.</title>
        <authorList>
            <person name="Pamer E.G."/>
            <person name="Barat B."/>
            <person name="Waligurski E."/>
            <person name="Medina S."/>
            <person name="Paddock L."/>
            <person name="Mostad J."/>
        </authorList>
    </citation>
    <scope>NUCLEOTIDE SEQUENCE [LARGE SCALE GENOMIC DNA]</scope>
    <source>
        <strain evidence="1 2">DFI.7.95</strain>
    </source>
</reference>
<dbReference type="CDD" id="cd13567">
    <property type="entry name" value="PBP2_TtGluBP"/>
    <property type="match status" value="1"/>
</dbReference>
<dbReference type="Pfam" id="PF16868">
    <property type="entry name" value="NMT1_3"/>
    <property type="match status" value="1"/>
</dbReference>
<dbReference type="PANTHER" id="PTHR42941">
    <property type="entry name" value="SLL1037 PROTEIN"/>
    <property type="match status" value="1"/>
</dbReference>
<sequence length="323" mass="34631">MRKRFGSIAVVLLLLMYLVVGCTSNTASKGIYISIATGGTAGTYYPLGGALAKIFNDNIDGVNANVQSTGASVENVGLISKGEAEIAFIQNDITYYATTGTEAFEGKEKVTNLRGMAMIYPELVQIIATEESGIKTVEDLKGKKVAIGAPGSGVEANARQVLAVHGMTYDDLGKADYLSFNEAADQLKNKQIDAAFLTAGIPTSAVTEVGQTSKIVVVPIASDKISKLSEAYPFYTEVVIPADTYSGQSQDITTAAVMAMLVVSDKLEDDLVYNLTKEMFEKRQVIIDTHSRGNDLKLETALKGMPIELHPGAKRYYDEKGIK</sequence>
<organism evidence="1 2">
    <name type="scientific">Tissierella carlieri</name>
    <dbReference type="NCBI Taxonomy" id="689904"/>
    <lineage>
        <taxon>Bacteria</taxon>
        <taxon>Bacillati</taxon>
        <taxon>Bacillota</taxon>
        <taxon>Tissierellia</taxon>
        <taxon>Tissierellales</taxon>
        <taxon>Tissierellaceae</taxon>
        <taxon>Tissierella</taxon>
    </lineage>
</organism>
<dbReference type="InterPro" id="IPR011852">
    <property type="entry name" value="TRAP_TAXI"/>
</dbReference>
<keyword evidence="2" id="KW-1185">Reference proteome</keyword>
<evidence type="ECO:0000313" key="1">
    <source>
        <dbReference type="EMBL" id="MCQ4922634.1"/>
    </source>
</evidence>
<dbReference type="RefSeq" id="WP_216557993.1">
    <property type="nucleotide sequence ID" value="NZ_JAHLOH010000027.1"/>
</dbReference>
<name>A0ABT1S837_9FIRM</name>
<evidence type="ECO:0000313" key="2">
    <source>
        <dbReference type="Proteomes" id="UP001524478"/>
    </source>
</evidence>
<dbReference type="NCBIfam" id="TIGR02122">
    <property type="entry name" value="TRAP_TAXI"/>
    <property type="match status" value="1"/>
</dbReference>
<accession>A0ABT1S837</accession>
<dbReference type="PANTHER" id="PTHR42941:SF1">
    <property type="entry name" value="SLL1037 PROTEIN"/>
    <property type="match status" value="1"/>
</dbReference>
<dbReference type="EMBL" id="JANGAC010000003">
    <property type="protein sequence ID" value="MCQ4922634.1"/>
    <property type="molecule type" value="Genomic_DNA"/>
</dbReference>
<dbReference type="PROSITE" id="PS51257">
    <property type="entry name" value="PROKAR_LIPOPROTEIN"/>
    <property type="match status" value="1"/>
</dbReference>
<gene>
    <name evidence="1" type="ORF">NE686_06040</name>
</gene>
<protein>
    <submittedName>
        <fullName evidence="1">TAXI family TRAP transporter solute-binding subunit</fullName>
    </submittedName>
</protein>